<protein>
    <recommendedName>
        <fullName evidence="5">Elongator complex protein 6</fullName>
    </recommendedName>
</protein>
<evidence type="ECO:0000256" key="2">
    <source>
        <dbReference type="ARBA" id="ARBA00008837"/>
    </source>
</evidence>
<dbReference type="PANTHER" id="PTHR16184:SF6">
    <property type="entry name" value="ELONGATOR COMPLEX PROTEIN 6"/>
    <property type="match status" value="1"/>
</dbReference>
<keyword evidence="4" id="KW-1185">Reference proteome</keyword>
<dbReference type="EMBL" id="JAOPGA020000625">
    <property type="protein sequence ID" value="KAL0480107.1"/>
    <property type="molecule type" value="Genomic_DNA"/>
</dbReference>
<evidence type="ECO:0000313" key="4">
    <source>
        <dbReference type="Proteomes" id="UP001431209"/>
    </source>
</evidence>
<dbReference type="Proteomes" id="UP001431209">
    <property type="component" value="Unassembled WGS sequence"/>
</dbReference>
<sequence length="271" mass="30810">MTTFKELNNACQWEDDYAPLGQLILIRDRAPSDGSLFIHHLLNSYLAKQYKKGVGLVSLNHTFLHYQTIELKLNSNLLKEGENNNFHFVDAVQGLTQSFLGEEEVMQDNTLLYASPVNVTDVKKPQCISVWKPDSDLCESLFQHIRKHADKDCLIIDHLNPLLYAGDGGVYKLMRKLHELTKKENVTVVVAIHDCAADYRSEETRTANFIEHLSDITFRVSGLPSGYSKDVHGQVEVVYKKDKNTFDPPKHVKLHFKTMDHSAKLFAIGNV</sequence>
<dbReference type="GO" id="GO:0033588">
    <property type="term" value="C:elongator holoenzyme complex"/>
    <property type="evidence" value="ECO:0007669"/>
    <property type="project" value="InterPro"/>
</dbReference>
<comment type="caution">
    <text evidence="3">The sequence shown here is derived from an EMBL/GenBank/DDBJ whole genome shotgun (WGS) entry which is preliminary data.</text>
</comment>
<comment type="similarity">
    <text evidence="2">Belongs to the ELP6 family.</text>
</comment>
<organism evidence="3 4">
    <name type="scientific">Acrasis kona</name>
    <dbReference type="NCBI Taxonomy" id="1008807"/>
    <lineage>
        <taxon>Eukaryota</taxon>
        <taxon>Discoba</taxon>
        <taxon>Heterolobosea</taxon>
        <taxon>Tetramitia</taxon>
        <taxon>Eutetramitia</taxon>
        <taxon>Acrasidae</taxon>
        <taxon>Acrasis</taxon>
    </lineage>
</organism>
<evidence type="ECO:0000313" key="3">
    <source>
        <dbReference type="EMBL" id="KAL0480107.1"/>
    </source>
</evidence>
<dbReference type="Gene3D" id="3.40.50.300">
    <property type="entry name" value="P-loop containing nucleotide triphosphate hydrolases"/>
    <property type="match status" value="1"/>
</dbReference>
<dbReference type="PANTHER" id="PTHR16184">
    <property type="entry name" value="ELONGATOR COMPLEX PROTEIN 6"/>
    <property type="match status" value="1"/>
</dbReference>
<accession>A0AAW2YRU5</accession>
<proteinExistence type="inferred from homology"/>
<reference evidence="3 4" key="1">
    <citation type="submission" date="2024-03" db="EMBL/GenBank/DDBJ databases">
        <title>The Acrasis kona genome and developmental transcriptomes reveal deep origins of eukaryotic multicellular pathways.</title>
        <authorList>
            <person name="Sheikh S."/>
            <person name="Fu C.-J."/>
            <person name="Brown M.W."/>
            <person name="Baldauf S.L."/>
        </authorList>
    </citation>
    <scope>NUCLEOTIDE SEQUENCE [LARGE SCALE GENOMIC DNA]</scope>
    <source>
        <strain evidence="3 4">ATCC MYA-3509</strain>
    </source>
</reference>
<gene>
    <name evidence="3" type="ORF">AKO1_007265</name>
</gene>
<dbReference type="Pfam" id="PF09807">
    <property type="entry name" value="ELP6"/>
    <property type="match status" value="1"/>
</dbReference>
<name>A0AAW2YRU5_9EUKA</name>
<dbReference type="InterPro" id="IPR018627">
    <property type="entry name" value="ELP6"/>
</dbReference>
<dbReference type="CDD" id="cd19495">
    <property type="entry name" value="Elp6"/>
    <property type="match status" value="1"/>
</dbReference>
<comment type="pathway">
    <text evidence="1">tRNA modification; 5-methoxycarbonylmethyl-2-thiouridine-tRNA biosynthesis.</text>
</comment>
<evidence type="ECO:0000256" key="1">
    <source>
        <dbReference type="ARBA" id="ARBA00005043"/>
    </source>
</evidence>
<dbReference type="AlphaFoldDB" id="A0AAW2YRU5"/>
<dbReference type="InterPro" id="IPR027417">
    <property type="entry name" value="P-loop_NTPase"/>
</dbReference>
<dbReference type="SUPFAM" id="SSF52540">
    <property type="entry name" value="P-loop containing nucleoside triphosphate hydrolases"/>
    <property type="match status" value="1"/>
</dbReference>
<evidence type="ECO:0008006" key="5">
    <source>
        <dbReference type="Google" id="ProtNLM"/>
    </source>
</evidence>
<dbReference type="GO" id="GO:0002098">
    <property type="term" value="P:tRNA wobble uridine modification"/>
    <property type="evidence" value="ECO:0007669"/>
    <property type="project" value="InterPro"/>
</dbReference>